<keyword evidence="14 16" id="KW-0460">Magnesium</keyword>
<feature type="domain" description="PEP-utilising enzyme C-terminal" evidence="21">
    <location>
        <begin position="263"/>
        <end position="546"/>
    </location>
</feature>
<evidence type="ECO:0000256" key="17">
    <source>
        <dbReference type="PIRSR" id="PIRSR000732-1"/>
    </source>
</evidence>
<dbReference type="InterPro" id="IPR024692">
    <property type="entry name" value="PTS_EI"/>
</dbReference>
<protein>
    <recommendedName>
        <fullName evidence="6 16">Phosphoenolpyruvate-protein phosphotransferase</fullName>
        <ecNumber evidence="5 16">2.7.3.9</ecNumber>
    </recommendedName>
    <alternativeName>
        <fullName evidence="15 16">Phosphotransferase system, enzyme I</fullName>
    </alternativeName>
</protein>
<evidence type="ECO:0000256" key="8">
    <source>
        <dbReference type="ARBA" id="ARBA00022490"/>
    </source>
</evidence>
<dbReference type="RefSeq" id="WP_144233408.1">
    <property type="nucleotide sequence ID" value="NZ_CP039543.1"/>
</dbReference>
<name>A0A6P1ZKA8_9BACT</name>
<evidence type="ECO:0000256" key="2">
    <source>
        <dbReference type="ARBA" id="ARBA00001946"/>
    </source>
</evidence>
<evidence type="ECO:0000313" key="23">
    <source>
        <dbReference type="EMBL" id="QJT09199.1"/>
    </source>
</evidence>
<dbReference type="GO" id="GO:0009401">
    <property type="term" value="P:phosphoenolpyruvate-dependent sugar phosphotransferase system"/>
    <property type="evidence" value="ECO:0007669"/>
    <property type="project" value="UniProtKB-KW"/>
</dbReference>
<comment type="cofactor">
    <cofactor evidence="2 16 19">
        <name>Mg(2+)</name>
        <dbReference type="ChEBI" id="CHEBI:18420"/>
    </cofactor>
</comment>
<evidence type="ECO:0000256" key="6">
    <source>
        <dbReference type="ARBA" id="ARBA00016544"/>
    </source>
</evidence>
<dbReference type="Gene3D" id="1.10.274.10">
    <property type="entry name" value="PtsI, HPr-binding domain"/>
    <property type="match status" value="1"/>
</dbReference>
<dbReference type="InterPro" id="IPR050499">
    <property type="entry name" value="PEP-utilizing_PTS_enzyme"/>
</dbReference>
<organism evidence="24 25">
    <name type="scientific">Oceanidesulfovibrio marinus</name>
    <dbReference type="NCBI Taxonomy" id="370038"/>
    <lineage>
        <taxon>Bacteria</taxon>
        <taxon>Pseudomonadati</taxon>
        <taxon>Thermodesulfobacteriota</taxon>
        <taxon>Desulfovibrionia</taxon>
        <taxon>Desulfovibrionales</taxon>
        <taxon>Desulfovibrionaceae</taxon>
        <taxon>Oceanidesulfovibrio</taxon>
    </lineage>
</organism>
<evidence type="ECO:0000256" key="4">
    <source>
        <dbReference type="ARBA" id="ARBA00007837"/>
    </source>
</evidence>
<evidence type="ECO:0000256" key="1">
    <source>
        <dbReference type="ARBA" id="ARBA00000683"/>
    </source>
</evidence>
<dbReference type="SUPFAM" id="SSF47831">
    <property type="entry name" value="Enzyme I of the PEP:sugar phosphotransferase system HPr-binding (sub)domain"/>
    <property type="match status" value="1"/>
</dbReference>
<comment type="catalytic activity">
    <reaction evidence="1 16">
        <text>L-histidyl-[protein] + phosphoenolpyruvate = N(pros)-phospho-L-histidyl-[protein] + pyruvate</text>
        <dbReference type="Rhea" id="RHEA:23880"/>
        <dbReference type="Rhea" id="RHEA-COMP:9745"/>
        <dbReference type="Rhea" id="RHEA-COMP:9746"/>
        <dbReference type="ChEBI" id="CHEBI:15361"/>
        <dbReference type="ChEBI" id="CHEBI:29979"/>
        <dbReference type="ChEBI" id="CHEBI:58702"/>
        <dbReference type="ChEBI" id="CHEBI:64837"/>
        <dbReference type="EC" id="2.7.3.9"/>
    </reaction>
</comment>
<dbReference type="GO" id="GO:0008965">
    <property type="term" value="F:phosphoenolpyruvate-protein phosphotransferase activity"/>
    <property type="evidence" value="ECO:0007669"/>
    <property type="project" value="UniProtKB-EC"/>
</dbReference>
<keyword evidence="12 16" id="KW-0479">Metal-binding</keyword>
<keyword evidence="7 16" id="KW-0813">Transport</keyword>
<keyword evidence="9 16" id="KW-0762">Sugar transport</keyword>
<evidence type="ECO:0000256" key="12">
    <source>
        <dbReference type="ARBA" id="ARBA00022723"/>
    </source>
</evidence>
<evidence type="ECO:0000313" key="25">
    <source>
        <dbReference type="Proteomes" id="UP000434052"/>
    </source>
</evidence>
<dbReference type="Pfam" id="PF05524">
    <property type="entry name" value="PEP-utilisers_N"/>
    <property type="match status" value="1"/>
</dbReference>
<evidence type="ECO:0000259" key="20">
    <source>
        <dbReference type="Pfam" id="PF00391"/>
    </source>
</evidence>
<evidence type="ECO:0000256" key="9">
    <source>
        <dbReference type="ARBA" id="ARBA00022597"/>
    </source>
</evidence>
<evidence type="ECO:0000256" key="10">
    <source>
        <dbReference type="ARBA" id="ARBA00022679"/>
    </source>
</evidence>
<feature type="binding site" evidence="18">
    <location>
        <position position="302"/>
    </location>
    <ligand>
        <name>phosphoenolpyruvate</name>
        <dbReference type="ChEBI" id="CHEBI:58702"/>
    </ligand>
</feature>
<dbReference type="InterPro" id="IPR036637">
    <property type="entry name" value="Phosphohistidine_dom_sf"/>
</dbReference>
<comment type="function">
    <text evidence="16">General (non sugar-specific) component of the phosphoenolpyruvate-dependent sugar phosphotransferase system (sugar PTS). This major carbohydrate active-transport system catalyzes the phosphorylation of incoming sugar substrates concomitantly with their translocation across the cell membrane. Enzyme I transfers the phosphoryl group from phosphoenolpyruvate (PEP) to the phosphoryl carrier protein (HPr).</text>
</comment>
<evidence type="ECO:0000313" key="24">
    <source>
        <dbReference type="EMBL" id="TVM36371.1"/>
    </source>
</evidence>
<evidence type="ECO:0000256" key="19">
    <source>
        <dbReference type="PIRSR" id="PIRSR000732-3"/>
    </source>
</evidence>
<dbReference type="EMBL" id="QMIF01000001">
    <property type="protein sequence ID" value="TVM36371.1"/>
    <property type="molecule type" value="Genomic_DNA"/>
</dbReference>
<dbReference type="SUPFAM" id="SSF51621">
    <property type="entry name" value="Phosphoenolpyruvate/pyruvate domain"/>
    <property type="match status" value="1"/>
</dbReference>
<accession>A0A6P1ZKA8</accession>
<dbReference type="PIRSF" id="PIRSF000732">
    <property type="entry name" value="PTS_enzyme_I"/>
    <property type="match status" value="1"/>
</dbReference>
<keyword evidence="10 16" id="KW-0808">Transferase</keyword>
<dbReference type="InterPro" id="IPR036618">
    <property type="entry name" value="PtsI_HPr-bd_sf"/>
</dbReference>
<feature type="domain" description="Phosphotransferase system enzyme I N-terminal" evidence="22">
    <location>
        <begin position="7"/>
        <end position="130"/>
    </location>
</feature>
<keyword evidence="13 16" id="KW-0418">Kinase</keyword>
<feature type="binding site" evidence="19">
    <location>
        <position position="437"/>
    </location>
    <ligand>
        <name>Mg(2+)</name>
        <dbReference type="ChEBI" id="CHEBI:18420"/>
    </ligand>
</feature>
<keyword evidence="11 16" id="KW-0598">Phosphotransferase system</keyword>
<dbReference type="Gene3D" id="3.50.30.10">
    <property type="entry name" value="Phosphohistidine domain"/>
    <property type="match status" value="1"/>
</dbReference>
<evidence type="ECO:0000256" key="13">
    <source>
        <dbReference type="ARBA" id="ARBA00022777"/>
    </source>
</evidence>
<dbReference type="NCBIfam" id="TIGR01417">
    <property type="entry name" value="PTS_I_fam"/>
    <property type="match status" value="1"/>
</dbReference>
<evidence type="ECO:0000259" key="22">
    <source>
        <dbReference type="Pfam" id="PF05524"/>
    </source>
</evidence>
<dbReference type="InterPro" id="IPR008279">
    <property type="entry name" value="PEP-util_enz_mobile_dom"/>
</dbReference>
<keyword evidence="26" id="KW-1185">Reference proteome</keyword>
<dbReference type="PRINTS" id="PR01736">
    <property type="entry name" value="PHPHTRNFRASE"/>
</dbReference>
<dbReference type="OrthoDB" id="9765468at2"/>
<dbReference type="Proteomes" id="UP000503251">
    <property type="component" value="Chromosome"/>
</dbReference>
<dbReference type="GO" id="GO:0016301">
    <property type="term" value="F:kinase activity"/>
    <property type="evidence" value="ECO:0007669"/>
    <property type="project" value="UniProtKB-KW"/>
</dbReference>
<dbReference type="PROSITE" id="PS00742">
    <property type="entry name" value="PEP_ENZYMES_2"/>
    <property type="match status" value="1"/>
</dbReference>
<dbReference type="Pfam" id="PF00391">
    <property type="entry name" value="PEP-utilizers"/>
    <property type="match status" value="1"/>
</dbReference>
<dbReference type="InterPro" id="IPR008731">
    <property type="entry name" value="PTS_EIN"/>
</dbReference>
<dbReference type="InterPro" id="IPR023151">
    <property type="entry name" value="PEP_util_CS"/>
</dbReference>
<feature type="active site" description="Proton donor" evidence="17">
    <location>
        <position position="508"/>
    </location>
</feature>
<dbReference type="GO" id="GO:0046872">
    <property type="term" value="F:metal ion binding"/>
    <property type="evidence" value="ECO:0007669"/>
    <property type="project" value="UniProtKB-KW"/>
</dbReference>
<evidence type="ECO:0000313" key="26">
    <source>
        <dbReference type="Proteomes" id="UP000503251"/>
    </source>
</evidence>
<dbReference type="InterPro" id="IPR040442">
    <property type="entry name" value="Pyrv_kinase-like_dom_sf"/>
</dbReference>
<feature type="binding site" evidence="18">
    <location>
        <begin position="460"/>
        <end position="461"/>
    </location>
    <ligand>
        <name>phosphoenolpyruvate</name>
        <dbReference type="ChEBI" id="CHEBI:58702"/>
    </ligand>
</feature>
<proteinExistence type="inferred from homology"/>
<dbReference type="Pfam" id="PF02896">
    <property type="entry name" value="PEP-utilizers_C"/>
    <property type="match status" value="1"/>
</dbReference>
<evidence type="ECO:0000256" key="16">
    <source>
        <dbReference type="PIRNR" id="PIRNR000732"/>
    </source>
</evidence>
<dbReference type="PANTHER" id="PTHR46244:SF6">
    <property type="entry name" value="PHOSPHOENOLPYRUVATE-PROTEIN PHOSPHOTRANSFERASE"/>
    <property type="match status" value="1"/>
</dbReference>
<comment type="subcellular location">
    <subcellularLocation>
        <location evidence="3 16">Cytoplasm</location>
    </subcellularLocation>
</comment>
<feature type="binding site" evidence="18">
    <location>
        <position position="338"/>
    </location>
    <ligand>
        <name>phosphoenolpyruvate</name>
        <dbReference type="ChEBI" id="CHEBI:58702"/>
    </ligand>
</feature>
<comment type="similarity">
    <text evidence="4 16">Belongs to the PEP-utilizing enzyme family.</text>
</comment>
<keyword evidence="8 16" id="KW-0963">Cytoplasm</keyword>
<dbReference type="PANTHER" id="PTHR46244">
    <property type="entry name" value="PHOSPHOENOLPYRUVATE-PROTEIN PHOSPHOTRANSFERASE"/>
    <property type="match status" value="1"/>
</dbReference>
<evidence type="ECO:0000256" key="18">
    <source>
        <dbReference type="PIRSR" id="PIRSR000732-2"/>
    </source>
</evidence>
<evidence type="ECO:0000256" key="14">
    <source>
        <dbReference type="ARBA" id="ARBA00022842"/>
    </source>
</evidence>
<evidence type="ECO:0000256" key="5">
    <source>
        <dbReference type="ARBA" id="ARBA00012232"/>
    </source>
</evidence>
<dbReference type="Gene3D" id="3.20.20.60">
    <property type="entry name" value="Phosphoenolpyruvate-binding domains"/>
    <property type="match status" value="1"/>
</dbReference>
<keyword evidence="24" id="KW-0670">Pyruvate</keyword>
<dbReference type="AlphaFoldDB" id="A0A6P1ZKA8"/>
<evidence type="ECO:0000259" key="21">
    <source>
        <dbReference type="Pfam" id="PF02896"/>
    </source>
</evidence>
<feature type="domain" description="PEP-utilising enzyme mobile" evidence="20">
    <location>
        <begin position="160"/>
        <end position="231"/>
    </location>
</feature>
<feature type="active site" description="Tele-phosphohistidine intermediate" evidence="17">
    <location>
        <position position="195"/>
    </location>
</feature>
<dbReference type="SUPFAM" id="SSF52009">
    <property type="entry name" value="Phosphohistidine domain"/>
    <property type="match status" value="1"/>
</dbReference>
<gene>
    <name evidence="24" type="primary">ptsP</name>
    <name evidence="24" type="ORF">DQK91_00155</name>
    <name evidence="23" type="ORF">E8L03_09725</name>
</gene>
<reference evidence="24 25" key="1">
    <citation type="submission" date="2018-06" db="EMBL/GenBank/DDBJ databases">
        <title>Complete genome of Desulfovibrio marinus P48SEP.</title>
        <authorList>
            <person name="Crispim J.S."/>
            <person name="Vidigal P.M.P."/>
            <person name="Silva L.C.F."/>
            <person name="Araujo L.C."/>
            <person name="Laguardia C.N."/>
            <person name="Dias R.S."/>
            <person name="Sousa M.P."/>
            <person name="Paula S.O."/>
            <person name="Silva C."/>
        </authorList>
    </citation>
    <scope>NUCLEOTIDE SEQUENCE [LARGE SCALE GENOMIC DNA]</scope>
    <source>
        <strain evidence="24 25">P48SEP</strain>
    </source>
</reference>
<sequence length="597" mass="66979">MSRVILQGIPVSAGISVGKAFFMNRRSFANVPRHTVPESLISAEQARLDRAFQLVNDELTQARDRLPVELADHASIIDSHVMISRDRKLLARSREIVHDMAITAEWALEKAVREVERKFEVIEDPYLRERIADVRLVAQRIIKKLLGQHTGTEVEAGVSNRVVLMAHDLSPADTIGLDISKIMSLATTEGGKTSHTGILARSLQIPALVGVTDLETYVNDGDLVIIDGLKGKLIVNPEEAELEFYSDLKYQFENYHKSIMQECHLPGETIDGYRINVFANVELFDELSSVNENGAEGVGLYRTEYTFLSRNELPTEEELTDEYMQMAQILGKRKVVFRSLDLGADKLARVFGTLQEPNPALGLRAIRFSMRHRDLFRRQLKAVLRASVKGNVALMFPMISGLNEIHEAKAVLREAQRELEAEGREYDPDMPVGIMVELPSTVFIADALAHEVDFFSVGTNDLIQYSLGIDRLNRHVSYLYQPLHPAVIRSIKYVVDAGHHAGIEVSVCGELASDPYCVPILLGMGVDTISITPQAIPGIKRIIRQTTMEDCKKLLKDVQEHFQVSAINHTVRESIFRQFPEELTFYASILDNEELPA</sequence>
<dbReference type="EMBL" id="CP039543">
    <property type="protein sequence ID" value="QJT09199.1"/>
    <property type="molecule type" value="Genomic_DNA"/>
</dbReference>
<dbReference type="GO" id="GO:0005737">
    <property type="term" value="C:cytoplasm"/>
    <property type="evidence" value="ECO:0007669"/>
    <property type="project" value="UniProtKB-SubCell"/>
</dbReference>
<dbReference type="EC" id="2.7.3.9" evidence="5 16"/>
<evidence type="ECO:0000256" key="7">
    <source>
        <dbReference type="ARBA" id="ARBA00022448"/>
    </source>
</evidence>
<evidence type="ECO:0000256" key="15">
    <source>
        <dbReference type="ARBA" id="ARBA00033235"/>
    </source>
</evidence>
<dbReference type="InterPro" id="IPR006318">
    <property type="entry name" value="PTS_EI-like"/>
</dbReference>
<reference evidence="23 26" key="2">
    <citation type="submission" date="2019-04" db="EMBL/GenBank/DDBJ databases">
        <title>Isolation and culture of sulfate reducing bacteria from the cold seep of the South China Sea.</title>
        <authorList>
            <person name="Sun C."/>
            <person name="Liu R."/>
        </authorList>
    </citation>
    <scope>NUCLEOTIDE SEQUENCE [LARGE SCALE GENOMIC DNA]</scope>
    <source>
        <strain evidence="23 26">CS1</strain>
    </source>
</reference>
<feature type="binding site" evidence="18">
    <location>
        <position position="471"/>
    </location>
    <ligand>
        <name>phosphoenolpyruvate</name>
        <dbReference type="ChEBI" id="CHEBI:58702"/>
    </ligand>
</feature>
<dbReference type="InterPro" id="IPR000121">
    <property type="entry name" value="PEP_util_C"/>
</dbReference>
<feature type="binding site" evidence="19">
    <location>
        <position position="461"/>
    </location>
    <ligand>
        <name>Mg(2+)</name>
        <dbReference type="ChEBI" id="CHEBI:18420"/>
    </ligand>
</feature>
<evidence type="ECO:0000256" key="11">
    <source>
        <dbReference type="ARBA" id="ARBA00022683"/>
    </source>
</evidence>
<evidence type="ECO:0000256" key="3">
    <source>
        <dbReference type="ARBA" id="ARBA00004496"/>
    </source>
</evidence>
<dbReference type="Proteomes" id="UP000434052">
    <property type="component" value="Unassembled WGS sequence"/>
</dbReference>
<dbReference type="InterPro" id="IPR015813">
    <property type="entry name" value="Pyrv/PenolPyrv_kinase-like_dom"/>
</dbReference>